<evidence type="ECO:0000256" key="2">
    <source>
        <dbReference type="PROSITE-ProRule" id="PRU00169"/>
    </source>
</evidence>
<dbReference type="Proteomes" id="UP001501057">
    <property type="component" value="Unassembled WGS sequence"/>
</dbReference>
<keyword evidence="7" id="KW-1185">Reference proteome</keyword>
<proteinExistence type="predicted"/>
<evidence type="ECO:0000256" key="3">
    <source>
        <dbReference type="PROSITE-ProRule" id="PRU01091"/>
    </source>
</evidence>
<dbReference type="Pfam" id="PF00486">
    <property type="entry name" value="Trans_reg_C"/>
    <property type="match status" value="1"/>
</dbReference>
<reference evidence="7" key="1">
    <citation type="journal article" date="2019" name="Int. J. Syst. Evol. Microbiol.">
        <title>The Global Catalogue of Microorganisms (GCM) 10K type strain sequencing project: providing services to taxonomists for standard genome sequencing and annotation.</title>
        <authorList>
            <consortium name="The Broad Institute Genomics Platform"/>
            <consortium name="The Broad Institute Genome Sequencing Center for Infectious Disease"/>
            <person name="Wu L."/>
            <person name="Ma J."/>
        </authorList>
    </citation>
    <scope>NUCLEOTIDE SEQUENCE [LARGE SCALE GENOMIC DNA]</scope>
    <source>
        <strain evidence="7">JCM 13518</strain>
    </source>
</reference>
<dbReference type="SUPFAM" id="SSF52172">
    <property type="entry name" value="CheY-like"/>
    <property type="match status" value="1"/>
</dbReference>
<evidence type="ECO:0000259" key="5">
    <source>
        <dbReference type="PROSITE" id="PS51755"/>
    </source>
</evidence>
<evidence type="ECO:0000313" key="7">
    <source>
        <dbReference type="Proteomes" id="UP001501057"/>
    </source>
</evidence>
<dbReference type="PANTHER" id="PTHR48111:SF50">
    <property type="entry name" value="KDP OPERON TRANSCRIPTIONAL REGULATORY PROTEIN KDPE"/>
    <property type="match status" value="1"/>
</dbReference>
<dbReference type="Pfam" id="PF00072">
    <property type="entry name" value="Response_reg"/>
    <property type="match status" value="1"/>
</dbReference>
<dbReference type="Gene3D" id="3.40.50.2300">
    <property type="match status" value="1"/>
</dbReference>
<sequence length="229" mass="25436">MTFVLVVDDDPAIVRTLGINLRARGYDVETAADGRSALQVVEERLPDVVILDLGLPDLDGLSVLQRLRERHALPVVILSARHQTDDKVEALDSGADDYVTKPFEMEELMARVRAAVRRTSAGEPPLVVEAEGVVLDVTERHAERDGAPVRLTPTEWHLVEVLARRAGHLVSQQDLLREVWGPGYGRESHYLRVYLAQLRRKLEADPANPTLFLTDPGQGYRLVAQRSAG</sequence>
<dbReference type="PANTHER" id="PTHR48111">
    <property type="entry name" value="REGULATOR OF RPOS"/>
    <property type="match status" value="1"/>
</dbReference>
<evidence type="ECO:0000313" key="6">
    <source>
        <dbReference type="EMBL" id="GAA1751493.1"/>
    </source>
</evidence>
<feature type="DNA-binding region" description="OmpR/PhoB-type" evidence="3">
    <location>
        <begin position="125"/>
        <end position="224"/>
    </location>
</feature>
<keyword evidence="2" id="KW-0597">Phosphoprotein</keyword>
<dbReference type="SMART" id="SM00448">
    <property type="entry name" value="REC"/>
    <property type="match status" value="1"/>
</dbReference>
<dbReference type="EMBL" id="BAAAME010000010">
    <property type="protein sequence ID" value="GAA1751493.1"/>
    <property type="molecule type" value="Genomic_DNA"/>
</dbReference>
<dbReference type="Gene3D" id="6.10.250.690">
    <property type="match status" value="1"/>
</dbReference>
<name>A0ABP4WG97_9ACTN</name>
<organism evidence="6 7">
    <name type="scientific">Aeromicrobium alkaliterrae</name>
    <dbReference type="NCBI Taxonomy" id="302168"/>
    <lineage>
        <taxon>Bacteria</taxon>
        <taxon>Bacillati</taxon>
        <taxon>Actinomycetota</taxon>
        <taxon>Actinomycetes</taxon>
        <taxon>Propionibacteriales</taxon>
        <taxon>Nocardioidaceae</taxon>
        <taxon>Aeromicrobium</taxon>
    </lineage>
</organism>
<feature type="domain" description="Response regulatory" evidence="4">
    <location>
        <begin position="3"/>
        <end position="116"/>
    </location>
</feature>
<dbReference type="PROSITE" id="PS51755">
    <property type="entry name" value="OMPR_PHOB"/>
    <property type="match status" value="1"/>
</dbReference>
<dbReference type="InterPro" id="IPR039420">
    <property type="entry name" value="WalR-like"/>
</dbReference>
<feature type="domain" description="OmpR/PhoB-type" evidence="5">
    <location>
        <begin position="125"/>
        <end position="224"/>
    </location>
</feature>
<dbReference type="SMART" id="SM00862">
    <property type="entry name" value="Trans_reg_C"/>
    <property type="match status" value="1"/>
</dbReference>
<dbReference type="CDD" id="cd17574">
    <property type="entry name" value="REC_OmpR"/>
    <property type="match status" value="1"/>
</dbReference>
<dbReference type="PROSITE" id="PS50110">
    <property type="entry name" value="RESPONSE_REGULATORY"/>
    <property type="match status" value="1"/>
</dbReference>
<dbReference type="InterPro" id="IPR011006">
    <property type="entry name" value="CheY-like_superfamily"/>
</dbReference>
<evidence type="ECO:0000259" key="4">
    <source>
        <dbReference type="PROSITE" id="PS50110"/>
    </source>
</evidence>
<accession>A0ABP4WG97</accession>
<dbReference type="RefSeq" id="WP_344203811.1">
    <property type="nucleotide sequence ID" value="NZ_BAAAME010000010.1"/>
</dbReference>
<dbReference type="InterPro" id="IPR001789">
    <property type="entry name" value="Sig_transdc_resp-reg_receiver"/>
</dbReference>
<dbReference type="CDD" id="cd00383">
    <property type="entry name" value="trans_reg_C"/>
    <property type="match status" value="1"/>
</dbReference>
<dbReference type="InterPro" id="IPR001867">
    <property type="entry name" value="OmpR/PhoB-type_DNA-bd"/>
</dbReference>
<feature type="modified residue" description="4-aspartylphosphate" evidence="2">
    <location>
        <position position="52"/>
    </location>
</feature>
<keyword evidence="1 3" id="KW-0238">DNA-binding</keyword>
<comment type="caution">
    <text evidence="6">The sequence shown here is derived from an EMBL/GenBank/DDBJ whole genome shotgun (WGS) entry which is preliminary data.</text>
</comment>
<evidence type="ECO:0000256" key="1">
    <source>
        <dbReference type="ARBA" id="ARBA00023125"/>
    </source>
</evidence>
<dbReference type="InterPro" id="IPR036388">
    <property type="entry name" value="WH-like_DNA-bd_sf"/>
</dbReference>
<dbReference type="Gene3D" id="1.10.10.10">
    <property type="entry name" value="Winged helix-like DNA-binding domain superfamily/Winged helix DNA-binding domain"/>
    <property type="match status" value="1"/>
</dbReference>
<protein>
    <submittedName>
        <fullName evidence="6">Response regulator</fullName>
    </submittedName>
</protein>
<gene>
    <name evidence="6" type="ORF">GCM10009710_33930</name>
</gene>